<dbReference type="HOGENOM" id="CLU_086901_0_0_9"/>
<dbReference type="InterPro" id="IPR050065">
    <property type="entry name" value="GlmU-like"/>
</dbReference>
<name>G8LTH4_ACECE</name>
<dbReference type="OrthoDB" id="9779868at2"/>
<keyword evidence="2" id="KW-0012">Acyltransferase</keyword>
<organism evidence="4 5">
    <name type="scientific">Acetivibrio clariflavus (strain DSM 19732 / NBRC 101661 / EBR45)</name>
    <name type="common">Clostridium clariflavum</name>
    <dbReference type="NCBI Taxonomy" id="720554"/>
    <lineage>
        <taxon>Bacteria</taxon>
        <taxon>Bacillati</taxon>
        <taxon>Bacillota</taxon>
        <taxon>Clostridia</taxon>
        <taxon>Eubacteriales</taxon>
        <taxon>Oscillospiraceae</taxon>
        <taxon>Acetivibrio</taxon>
    </lineage>
</organism>
<protein>
    <recommendedName>
        <fullName evidence="3">Mannose-1-phosphate guanyltransferase C-terminal domain-containing protein</fullName>
    </recommendedName>
</protein>
<dbReference type="RefSeq" id="WP_014256018.1">
    <property type="nucleotide sequence ID" value="NC_016627.1"/>
</dbReference>
<dbReference type="KEGG" id="ccl:Clocl_2922"/>
<proteinExistence type="predicted"/>
<dbReference type="PANTHER" id="PTHR43584">
    <property type="entry name" value="NUCLEOTIDYL TRANSFERASE"/>
    <property type="match status" value="1"/>
</dbReference>
<evidence type="ECO:0000259" key="3">
    <source>
        <dbReference type="Pfam" id="PF25087"/>
    </source>
</evidence>
<dbReference type="AlphaFoldDB" id="G8LTH4"/>
<dbReference type="GO" id="GO:0016779">
    <property type="term" value="F:nucleotidyltransferase activity"/>
    <property type="evidence" value="ECO:0007669"/>
    <property type="project" value="UniProtKB-ARBA"/>
</dbReference>
<dbReference type="EMBL" id="CP003065">
    <property type="protein sequence ID" value="AEV69469.1"/>
    <property type="molecule type" value="Genomic_DNA"/>
</dbReference>
<dbReference type="Gene3D" id="2.160.10.10">
    <property type="entry name" value="Hexapeptide repeat proteins"/>
    <property type="match status" value="1"/>
</dbReference>
<evidence type="ECO:0000256" key="2">
    <source>
        <dbReference type="ARBA" id="ARBA00023315"/>
    </source>
</evidence>
<dbReference type="GO" id="GO:0016746">
    <property type="term" value="F:acyltransferase activity"/>
    <property type="evidence" value="ECO:0007669"/>
    <property type="project" value="UniProtKB-KW"/>
</dbReference>
<feature type="domain" description="Mannose-1-phosphate guanyltransferase C-terminal" evidence="3">
    <location>
        <begin position="119"/>
        <end position="198"/>
    </location>
</feature>
<dbReference type="Pfam" id="PF25087">
    <property type="entry name" value="GMPPB_C"/>
    <property type="match status" value="1"/>
</dbReference>
<keyword evidence="5" id="KW-1185">Reference proteome</keyword>
<keyword evidence="1" id="KW-0808">Transferase</keyword>
<evidence type="ECO:0000256" key="1">
    <source>
        <dbReference type="ARBA" id="ARBA00022679"/>
    </source>
</evidence>
<accession>G8LTH4</accession>
<evidence type="ECO:0000313" key="4">
    <source>
        <dbReference type="EMBL" id="AEV69469.1"/>
    </source>
</evidence>
<dbReference type="InterPro" id="IPR011004">
    <property type="entry name" value="Trimer_LpxA-like_sf"/>
</dbReference>
<reference evidence="5" key="1">
    <citation type="submission" date="2011-12" db="EMBL/GenBank/DDBJ databases">
        <title>Complete sequence of Clostridium clariflavum DSM 19732.</title>
        <authorList>
            <consortium name="US DOE Joint Genome Institute"/>
            <person name="Lucas S."/>
            <person name="Han J."/>
            <person name="Lapidus A."/>
            <person name="Cheng J.-F."/>
            <person name="Goodwin L."/>
            <person name="Pitluck S."/>
            <person name="Peters L."/>
            <person name="Teshima H."/>
            <person name="Detter J.C."/>
            <person name="Han C."/>
            <person name="Tapia R."/>
            <person name="Land M."/>
            <person name="Hauser L."/>
            <person name="Kyrpides N."/>
            <person name="Ivanova N."/>
            <person name="Pagani I."/>
            <person name="Kitzmiller T."/>
            <person name="Lynd L."/>
            <person name="Izquierdo J."/>
            <person name="Woyke T."/>
        </authorList>
    </citation>
    <scope>NUCLEOTIDE SEQUENCE [LARGE SCALE GENOMIC DNA]</scope>
    <source>
        <strain evidence="5">DSM 19732 / NBRC 101661 / EBR45</strain>
    </source>
</reference>
<gene>
    <name evidence="4" type="ordered locus">Clocl_2922</name>
</gene>
<dbReference type="PANTHER" id="PTHR43584:SF8">
    <property type="entry name" value="N-ACETYLMURAMATE ALPHA-1-PHOSPHATE URIDYLYLTRANSFERASE"/>
    <property type="match status" value="1"/>
</dbReference>
<dbReference type="eggNOG" id="COG1207">
    <property type="taxonomic scope" value="Bacteria"/>
</dbReference>
<evidence type="ECO:0000313" key="5">
    <source>
        <dbReference type="Proteomes" id="UP000005435"/>
    </source>
</evidence>
<dbReference type="InterPro" id="IPR056729">
    <property type="entry name" value="GMPPB_C"/>
</dbReference>
<dbReference type="Proteomes" id="UP000005435">
    <property type="component" value="Chromosome"/>
</dbReference>
<reference evidence="4 5" key="2">
    <citation type="journal article" date="2012" name="Stand. Genomic Sci.">
        <title>Complete Genome Sequence of Clostridium clariflavum DSM 19732.</title>
        <authorList>
            <person name="Izquierdo J.A."/>
            <person name="Goodwin L."/>
            <person name="Davenport K.W."/>
            <person name="Teshima H."/>
            <person name="Bruce D."/>
            <person name="Detter C."/>
            <person name="Tapia R."/>
            <person name="Han S."/>
            <person name="Land M."/>
            <person name="Hauser L."/>
            <person name="Jeffries C.D."/>
            <person name="Han J."/>
            <person name="Pitluck S."/>
            <person name="Nolan M."/>
            <person name="Chen A."/>
            <person name="Huntemann M."/>
            <person name="Mavromatis K."/>
            <person name="Mikhailova N."/>
            <person name="Liolios K."/>
            <person name="Woyke T."/>
            <person name="Lynd L.R."/>
        </authorList>
    </citation>
    <scope>NUCLEOTIDE SEQUENCE [LARGE SCALE GENOMIC DNA]</scope>
    <source>
        <strain evidence="5">DSM 19732 / NBRC 101661 / EBR45</strain>
    </source>
</reference>
<dbReference type="SUPFAM" id="SSF51161">
    <property type="entry name" value="Trimeric LpxA-like enzymes"/>
    <property type="match status" value="1"/>
</dbReference>
<sequence>MLKAEDFFDLSGNPFEAIFEGTEYVWEGLGRLKKFIKDSLVPNLGGVYSSRLVLDKTLILYDGKVIDDGFTIDNSKKSPEVIMDGQVLEGASILYAGAVFMDGNISIGKNTIVEPGALIKGPTIIGDDTEVRQGAYIRGDVLVGNKCVVGHTTELKSCILLGESKAGHFAYIGDSILGKVNLGAGTKLANLKLVESQVVLNINGKQYETGLRKLGAILGDGVETGCNSATTPGTLIGKNSLLYPNATARGYYPPNNIIKFKQCQELQERN</sequence>
<dbReference type="STRING" id="720554.Clocl_2922"/>